<dbReference type="Pfam" id="PF24626">
    <property type="entry name" value="SH3_Tf2-1"/>
    <property type="match status" value="1"/>
</dbReference>
<evidence type="ECO:0000313" key="2">
    <source>
        <dbReference type="EMBL" id="CAL1406753.1"/>
    </source>
</evidence>
<dbReference type="AlphaFoldDB" id="A0AAV2GA83"/>
<dbReference type="EMBL" id="OZ034821">
    <property type="protein sequence ID" value="CAL1406753.1"/>
    <property type="molecule type" value="Genomic_DNA"/>
</dbReference>
<reference evidence="2 3" key="1">
    <citation type="submission" date="2024-04" db="EMBL/GenBank/DDBJ databases">
        <authorList>
            <person name="Fracassetti M."/>
        </authorList>
    </citation>
    <scope>NUCLEOTIDE SEQUENCE [LARGE SCALE GENOMIC DNA]</scope>
</reference>
<accession>A0AAV2GA83</accession>
<protein>
    <recommendedName>
        <fullName evidence="1">Tf2-1-like SH3-like domain-containing protein</fullName>
    </recommendedName>
</protein>
<evidence type="ECO:0000313" key="3">
    <source>
        <dbReference type="Proteomes" id="UP001497516"/>
    </source>
</evidence>
<dbReference type="InterPro" id="IPR056924">
    <property type="entry name" value="SH3_Tf2-1"/>
</dbReference>
<organism evidence="2 3">
    <name type="scientific">Linum trigynum</name>
    <dbReference type="NCBI Taxonomy" id="586398"/>
    <lineage>
        <taxon>Eukaryota</taxon>
        <taxon>Viridiplantae</taxon>
        <taxon>Streptophyta</taxon>
        <taxon>Embryophyta</taxon>
        <taxon>Tracheophyta</taxon>
        <taxon>Spermatophyta</taxon>
        <taxon>Magnoliopsida</taxon>
        <taxon>eudicotyledons</taxon>
        <taxon>Gunneridae</taxon>
        <taxon>Pentapetalae</taxon>
        <taxon>rosids</taxon>
        <taxon>fabids</taxon>
        <taxon>Malpighiales</taxon>
        <taxon>Linaceae</taxon>
        <taxon>Linum</taxon>
    </lineage>
</organism>
<feature type="domain" description="Tf2-1-like SH3-like" evidence="1">
    <location>
        <begin position="52"/>
        <end position="113"/>
    </location>
</feature>
<sequence>MPDPSRPHGKAVDIVHRLQDTHQLVRTNLEKAASKYKEVADRKHRHVEFDVGDYVWAVLTKYRFSAGDYYKLAARKIGPVEIIEKINPNAYSLNLPSHIRTSDVFNVKHLVPFAGDDSDGDNSRANSVHPGEDDAVEEMASRFLERHDRVRQAAG</sequence>
<dbReference type="Proteomes" id="UP001497516">
    <property type="component" value="Chromosome 8"/>
</dbReference>
<gene>
    <name evidence="2" type="ORF">LTRI10_LOCUS46459</name>
</gene>
<evidence type="ECO:0000259" key="1">
    <source>
        <dbReference type="Pfam" id="PF24626"/>
    </source>
</evidence>
<keyword evidence="3" id="KW-1185">Reference proteome</keyword>
<dbReference type="PANTHER" id="PTHR37984:SF5">
    <property type="entry name" value="PROTEIN NYNRIN-LIKE"/>
    <property type="match status" value="1"/>
</dbReference>
<name>A0AAV2GA83_9ROSI</name>
<dbReference type="PANTHER" id="PTHR37984">
    <property type="entry name" value="PROTEIN CBG26694"/>
    <property type="match status" value="1"/>
</dbReference>
<proteinExistence type="predicted"/>
<dbReference type="InterPro" id="IPR050951">
    <property type="entry name" value="Retrovirus_Pol_polyprotein"/>
</dbReference>